<dbReference type="OrthoDB" id="44991at2"/>
<evidence type="ECO:0000313" key="6">
    <source>
        <dbReference type="Proteomes" id="UP000002453"/>
    </source>
</evidence>
<dbReference type="GO" id="GO:0016887">
    <property type="term" value="F:ATP hydrolysis activity"/>
    <property type="evidence" value="ECO:0007669"/>
    <property type="project" value="InterPro"/>
</dbReference>
<dbReference type="SUPFAM" id="SSF52540">
    <property type="entry name" value="P-loop containing nucleoside triphosphate hydrolases"/>
    <property type="match status" value="1"/>
</dbReference>
<protein>
    <submittedName>
        <fullName evidence="5">ABC-type multidrug transport system, ATPase component</fullName>
    </submittedName>
</protein>
<dbReference type="eggNOG" id="COG1131">
    <property type="taxonomic scope" value="Bacteria"/>
</dbReference>
<dbReference type="HOGENOM" id="CLU_000604_1_2_0"/>
<dbReference type="AlphaFoldDB" id="B7ICT8"/>
<dbReference type="InterPro" id="IPR003593">
    <property type="entry name" value="AAA+_ATPase"/>
</dbReference>
<dbReference type="Gene3D" id="3.40.50.300">
    <property type="entry name" value="P-loop containing nucleotide triphosphate hydrolases"/>
    <property type="match status" value="1"/>
</dbReference>
<evidence type="ECO:0000256" key="3">
    <source>
        <dbReference type="ARBA" id="ARBA00022840"/>
    </source>
</evidence>
<name>B7ICT8_THEAB</name>
<organism evidence="5 6">
    <name type="scientific">Thermosipho africanus (strain TCF52B)</name>
    <dbReference type="NCBI Taxonomy" id="484019"/>
    <lineage>
        <taxon>Bacteria</taxon>
        <taxon>Thermotogati</taxon>
        <taxon>Thermotogota</taxon>
        <taxon>Thermotogae</taxon>
        <taxon>Thermotogales</taxon>
        <taxon>Fervidobacteriaceae</taxon>
        <taxon>Thermosipho</taxon>
    </lineage>
</organism>
<keyword evidence="2" id="KW-0547">Nucleotide-binding</keyword>
<dbReference type="PANTHER" id="PTHR42939">
    <property type="entry name" value="ABC TRANSPORTER ATP-BINDING PROTEIN ALBC-RELATED"/>
    <property type="match status" value="1"/>
</dbReference>
<dbReference type="KEGG" id="taf:THA_1370"/>
<gene>
    <name evidence="5" type="ordered locus">THA_1370</name>
</gene>
<sequence length="255" mass="29207">MIELFSVSKRYKKDWVVKDISFSALDGEVIGIIGRNGCGKSTILKMVAGIIRPTRGKIKLNSNLISYIPEKPVLIPELTLEENIGYFASIRNVSKEKIDKEIEYFQLSSHLKKRPMELSKGLQQRLSMAVALLIDPDIVLLDEPTSGLDAESKKLILNRIKELKMNKKTILYVTHDDEEIEKICDKVLILNKGVKVFFGSVEDFWMKYERFVYVTLAKDKETKLVRIEDLKNFEDIVHIRSVGIREYLGGLENGK</sequence>
<dbReference type="STRING" id="484019.THA_1370"/>
<dbReference type="PANTHER" id="PTHR42939:SF1">
    <property type="entry name" value="ABC TRANSPORTER ATP-BINDING PROTEIN ALBC-RELATED"/>
    <property type="match status" value="1"/>
</dbReference>
<accession>B7ICT8</accession>
<reference evidence="5 6" key="1">
    <citation type="journal article" date="2009" name="J. Bacteriol.">
        <title>The genome of Thermosipho africanus TCF52B: lateral genetic connections to the Firmicutes and Archaea.</title>
        <authorList>
            <person name="Nesboe C.L."/>
            <person name="Bapteste E."/>
            <person name="Curtis B."/>
            <person name="Dahle H."/>
            <person name="Lopez P."/>
            <person name="Macleod D."/>
            <person name="Dlutek M."/>
            <person name="Bowman S."/>
            <person name="Zhaxybayeva O."/>
            <person name="Birkeland N.-K."/>
            <person name="Doolittle W.F."/>
        </authorList>
    </citation>
    <scope>NUCLEOTIDE SEQUENCE [LARGE SCALE GENOMIC DNA]</scope>
    <source>
        <strain evidence="5 6">TCF52B</strain>
    </source>
</reference>
<dbReference type="CDD" id="cd03230">
    <property type="entry name" value="ABC_DR_subfamily_A"/>
    <property type="match status" value="1"/>
</dbReference>
<dbReference type="SMART" id="SM00382">
    <property type="entry name" value="AAA"/>
    <property type="match status" value="1"/>
</dbReference>
<evidence type="ECO:0000259" key="4">
    <source>
        <dbReference type="PROSITE" id="PS50893"/>
    </source>
</evidence>
<feature type="domain" description="ABC transporter" evidence="4">
    <location>
        <begin position="2"/>
        <end position="217"/>
    </location>
</feature>
<dbReference type="GO" id="GO:0005524">
    <property type="term" value="F:ATP binding"/>
    <property type="evidence" value="ECO:0007669"/>
    <property type="project" value="UniProtKB-KW"/>
</dbReference>
<dbReference type="InterPro" id="IPR027417">
    <property type="entry name" value="P-loop_NTPase"/>
</dbReference>
<dbReference type="Pfam" id="PF00005">
    <property type="entry name" value="ABC_tran"/>
    <property type="match status" value="1"/>
</dbReference>
<evidence type="ECO:0000256" key="1">
    <source>
        <dbReference type="ARBA" id="ARBA00022448"/>
    </source>
</evidence>
<keyword evidence="3" id="KW-0067">ATP-binding</keyword>
<keyword evidence="1" id="KW-0813">Transport</keyword>
<dbReference type="InterPro" id="IPR051782">
    <property type="entry name" value="ABC_Transporter_VariousFunc"/>
</dbReference>
<keyword evidence="6" id="KW-1185">Reference proteome</keyword>
<evidence type="ECO:0000256" key="2">
    <source>
        <dbReference type="ARBA" id="ARBA00022741"/>
    </source>
</evidence>
<dbReference type="InterPro" id="IPR003439">
    <property type="entry name" value="ABC_transporter-like_ATP-bd"/>
</dbReference>
<proteinExistence type="predicted"/>
<evidence type="ECO:0000313" key="5">
    <source>
        <dbReference type="EMBL" id="ACJ75815.1"/>
    </source>
</evidence>
<dbReference type="Proteomes" id="UP000002453">
    <property type="component" value="Chromosome"/>
</dbReference>
<dbReference type="RefSeq" id="WP_012580186.1">
    <property type="nucleotide sequence ID" value="NC_011653.1"/>
</dbReference>
<dbReference type="PROSITE" id="PS50893">
    <property type="entry name" value="ABC_TRANSPORTER_2"/>
    <property type="match status" value="1"/>
</dbReference>
<dbReference type="EMBL" id="CP001185">
    <property type="protein sequence ID" value="ACJ75815.1"/>
    <property type="molecule type" value="Genomic_DNA"/>
</dbReference>